<dbReference type="Pfam" id="PF12078">
    <property type="entry name" value="DUF3557"/>
    <property type="match status" value="1"/>
</dbReference>
<evidence type="ECO:0000313" key="1">
    <source>
        <dbReference type="EMBL" id="EFO98375.1"/>
    </source>
</evidence>
<dbReference type="OrthoDB" id="5907353at2759"/>
<dbReference type="Proteomes" id="UP000008281">
    <property type="component" value="Unassembled WGS sequence"/>
</dbReference>
<dbReference type="HOGENOM" id="CLU_042576_0_0_1"/>
<name>E3NHS5_CAERE</name>
<protein>
    <submittedName>
        <fullName evidence="1">Uncharacterized protein</fullName>
    </submittedName>
</protein>
<dbReference type="InterPro" id="IPR021942">
    <property type="entry name" value="DUF3557"/>
</dbReference>
<dbReference type="AlphaFoldDB" id="E3NHS5"/>
<keyword evidence="2" id="KW-1185">Reference proteome</keyword>
<dbReference type="InParanoid" id="E3NHS5"/>
<gene>
    <name evidence="1" type="ORF">CRE_23747</name>
</gene>
<dbReference type="EMBL" id="DS268684">
    <property type="protein sequence ID" value="EFO98375.1"/>
    <property type="molecule type" value="Genomic_DNA"/>
</dbReference>
<organism evidence="2">
    <name type="scientific">Caenorhabditis remanei</name>
    <name type="common">Caenorhabditis vulgaris</name>
    <dbReference type="NCBI Taxonomy" id="31234"/>
    <lineage>
        <taxon>Eukaryota</taxon>
        <taxon>Metazoa</taxon>
        <taxon>Ecdysozoa</taxon>
        <taxon>Nematoda</taxon>
        <taxon>Chromadorea</taxon>
        <taxon>Rhabditida</taxon>
        <taxon>Rhabditina</taxon>
        <taxon>Rhabditomorpha</taxon>
        <taxon>Rhabditoidea</taxon>
        <taxon>Rhabditidae</taxon>
        <taxon>Peloderinae</taxon>
        <taxon>Caenorhabditis</taxon>
    </lineage>
</organism>
<dbReference type="PANTHER" id="PTHR31379:SF1">
    <property type="entry name" value="F-BOX C PROTEIN-RELATED"/>
    <property type="match status" value="1"/>
</dbReference>
<dbReference type="PANTHER" id="PTHR31379">
    <property type="entry name" value="F-BOX C PROTEIN-RELATED-RELATED"/>
    <property type="match status" value="1"/>
</dbReference>
<reference evidence="1" key="1">
    <citation type="submission" date="2007-07" db="EMBL/GenBank/DDBJ databases">
        <title>PCAP assembly of the Caenorhabditis remanei genome.</title>
        <authorList>
            <consortium name="The Caenorhabditis remanei Sequencing Consortium"/>
            <person name="Wilson R.K."/>
        </authorList>
    </citation>
    <scope>NUCLEOTIDE SEQUENCE [LARGE SCALE GENOMIC DNA]</scope>
    <source>
        <strain evidence="1">PB4641</strain>
    </source>
</reference>
<proteinExistence type="predicted"/>
<accession>E3NHS5</accession>
<sequence>MNPGPPLSYESLKTVLQYMDPNLRYTVGIYKKYPAGMSPPLAEKENGYGGLATDLDQHGYEDWQTSFEVRPGDVDLRSSYKRSRVYEQINEVETKEKEEELPDLQERLDYVESLGPIINSNLDESYSRRMFREITSYFVIDDFSEELSGHYSTQPEFEHARAQAYEELKDEVLNTKAILQQWYARRDGLPVPFESYIMLTISNHETKENKKIEFVNYERKLHKSLNYLMHRIFENRRHPVAVKLLITNAEILRLTPGLRMQIEEMDIEKQIDSSYPLKWLKVNVYHPSIFQHAKLRSAKHLVVLGMDHNDWLPIYLNLENHKVHVMDHQVVGLMPVDDIMVFIRHWTSCGKELGASFSYRLNVYNKRERLDFHEEILKRIKKQFKNSISEHRYAKIPTVHETTLKVSLELSDRENFPWDIVLQILPLEQ</sequence>
<evidence type="ECO:0000313" key="2">
    <source>
        <dbReference type="Proteomes" id="UP000008281"/>
    </source>
</evidence>